<proteinExistence type="predicted"/>
<evidence type="ECO:0000313" key="2">
    <source>
        <dbReference type="EMBL" id="QNN65794.1"/>
    </source>
</evidence>
<gene>
    <name evidence="2" type="ORF">H9L12_04405</name>
</gene>
<evidence type="ECO:0000256" key="1">
    <source>
        <dbReference type="SAM" id="SignalP"/>
    </source>
</evidence>
<accession>A0A7G9SD69</accession>
<keyword evidence="3" id="KW-1185">Reference proteome</keyword>
<dbReference type="InterPro" id="IPR011990">
    <property type="entry name" value="TPR-like_helical_dom_sf"/>
</dbReference>
<dbReference type="Gene3D" id="1.25.40.10">
    <property type="entry name" value="Tetratricopeptide repeat domain"/>
    <property type="match status" value="1"/>
</dbReference>
<dbReference type="Proteomes" id="UP000515955">
    <property type="component" value="Chromosome"/>
</dbReference>
<dbReference type="KEGG" id="srhi:H9L12_04405"/>
<dbReference type="SUPFAM" id="SSF48452">
    <property type="entry name" value="TPR-like"/>
    <property type="match status" value="1"/>
</dbReference>
<feature type="signal peptide" evidence="1">
    <location>
        <begin position="1"/>
        <end position="19"/>
    </location>
</feature>
<dbReference type="RefSeq" id="WP_187542779.1">
    <property type="nucleotide sequence ID" value="NZ_CP060717.1"/>
</dbReference>
<protein>
    <recommendedName>
        <fullName evidence="4">Tetratricopeptide repeat protein</fullName>
    </recommendedName>
</protein>
<dbReference type="PANTHER" id="PTHR45588">
    <property type="entry name" value="TPR DOMAIN-CONTAINING PROTEIN"/>
    <property type="match status" value="1"/>
</dbReference>
<feature type="chain" id="PRO_5028873480" description="Tetratricopeptide repeat protein" evidence="1">
    <location>
        <begin position="20"/>
        <end position="524"/>
    </location>
</feature>
<sequence length="524" mass="55567">MKTAVIFASVMSLAAPAWAQDSNSHTGHADATKPKAAQILDGYGHGGMQTQSKNPRAQAFFDNGLQLAHAFAHKAASDAMAESVRLDPSCVMCAWGEAWAAGPTINYGVEGDELEAAQKLAARANRLARANGTPLERSLASAIVARYRNGGGGKPGDVAFAAAMQRIVAQNPDSDELATIAADAVLLAVGESEDEWKQASIKAAEILETVLKRNPAYTPAIHFYIHATEEAGFGYKAEVYADTIGKDAPKSQHLVHMPSHTYYWVGRYDDAARVNRQAVDIGIAQAKAMDSPPPEGVFGLPYHAHNVTFGLGGALMAGDADTALYLGRPLVEAATNPAVKGLKSPFAQALAGSGYVALALFAPDVEIMATKAPTYPYLRGLWHYARGEAAARRKDVAAIRAESAAISVPRADEKKEGWSWQAGESLRIAKAVLDGRAAMLDGKPAEAAIAFRRGAELEEQPAYGRASDPPLWWFPVRRELANALAAAGDNAGARKEAEATLKLRPKDPGATALLQRLDGKVAAR</sequence>
<evidence type="ECO:0000313" key="3">
    <source>
        <dbReference type="Proteomes" id="UP000515955"/>
    </source>
</evidence>
<dbReference type="PANTHER" id="PTHR45588:SF1">
    <property type="entry name" value="WW DOMAIN-CONTAINING PROTEIN"/>
    <property type="match status" value="1"/>
</dbReference>
<reference evidence="2 3" key="1">
    <citation type="submission" date="2020-08" db="EMBL/GenBank/DDBJ databases">
        <title>Genome sequence of Sphingomonas rhizophila KACC 19189T.</title>
        <authorList>
            <person name="Hyun D.-W."/>
            <person name="Bae J.-W."/>
        </authorList>
    </citation>
    <scope>NUCLEOTIDE SEQUENCE [LARGE SCALE GENOMIC DNA]</scope>
    <source>
        <strain evidence="2 3">KACC 19189</strain>
    </source>
</reference>
<evidence type="ECO:0008006" key="4">
    <source>
        <dbReference type="Google" id="ProtNLM"/>
    </source>
</evidence>
<dbReference type="EMBL" id="CP060717">
    <property type="protein sequence ID" value="QNN65794.1"/>
    <property type="molecule type" value="Genomic_DNA"/>
</dbReference>
<dbReference type="AlphaFoldDB" id="A0A7G9SD69"/>
<keyword evidence="1" id="KW-0732">Signal</keyword>
<name>A0A7G9SD69_9SPHN</name>
<organism evidence="2 3">
    <name type="scientific">Sphingomonas rhizophila</name>
    <dbReference type="NCBI Taxonomy" id="2071607"/>
    <lineage>
        <taxon>Bacteria</taxon>
        <taxon>Pseudomonadati</taxon>
        <taxon>Pseudomonadota</taxon>
        <taxon>Alphaproteobacteria</taxon>
        <taxon>Sphingomonadales</taxon>
        <taxon>Sphingomonadaceae</taxon>
        <taxon>Sphingomonas</taxon>
    </lineage>
</organism>